<dbReference type="PANTHER" id="PTHR28027:SF1">
    <property type="entry name" value="CAMP INDEPENDENT REGULATORY PROTEIN (AFU_ORTHOLOGUE AFUA_3G09640)"/>
    <property type="match status" value="1"/>
</dbReference>
<evidence type="ECO:0000256" key="1">
    <source>
        <dbReference type="SAM" id="MobiDB-lite"/>
    </source>
</evidence>
<dbReference type="EMBL" id="LSSK01000145">
    <property type="protein sequence ID" value="OMH84812.1"/>
    <property type="molecule type" value="Genomic_DNA"/>
</dbReference>
<comment type="caution">
    <text evidence="2">The sequence shown here is derived from an EMBL/GenBank/DDBJ whole genome shotgun (WGS) entry which is preliminary data.</text>
</comment>
<dbReference type="Proteomes" id="UP000188320">
    <property type="component" value="Unassembled WGS sequence"/>
</dbReference>
<feature type="compositionally biased region" description="Polar residues" evidence="1">
    <location>
        <begin position="223"/>
        <end position="232"/>
    </location>
</feature>
<dbReference type="OrthoDB" id="5572844at2759"/>
<name>A0A1R1PVA8_ZANCU</name>
<dbReference type="InterPro" id="IPR018608">
    <property type="entry name" value="Gti1/Pac2"/>
</dbReference>
<organism evidence="2 3">
    <name type="scientific">Zancudomyces culisetae</name>
    <name type="common">Gut fungus</name>
    <name type="synonym">Smittium culisetae</name>
    <dbReference type="NCBI Taxonomy" id="1213189"/>
    <lineage>
        <taxon>Eukaryota</taxon>
        <taxon>Fungi</taxon>
        <taxon>Fungi incertae sedis</taxon>
        <taxon>Zoopagomycota</taxon>
        <taxon>Kickxellomycotina</taxon>
        <taxon>Harpellomycetes</taxon>
        <taxon>Harpellales</taxon>
        <taxon>Legeriomycetaceae</taxon>
        <taxon>Zancudomyces</taxon>
    </lineage>
</organism>
<sequence>METYRGYIDSTNDTLLVFEACRIGLLKRVQRRLSDEERANIKSGSIYVWDEEESGIRRWTDGKCWSPSRVNGCFLIYQELENKRPSIDSLDSKQSMRSYTGGPTNGYCKGVDSNNGNKIYGYESEAYESVNSVNGGTVKKRGLVKKSLSVFTSYGSKLHLICYYDKEHVASGKLCVPSMDPRLKKLVIPNDMYPDMVPELVHTSLGSSAFMTSQVVSKRHRSTSAWKSTSMDNVKGLDKPQPDLKKHPYMHSSPTFAGISYPNSDSWKFNPNEVPNSPPFFLNSSIKPVKDITNAYFVDKKPFSFAGKNHSSLASPDIYDYKPKHQPSNGLHTLASVATDETSSFGLIPELSLPKIHIRGVTISEASCTTSPETRPSKYVKLDTLYNNSDTTESFESKYRPPHPPLRKNTISVGGRSHDDCRPAPHHVPSSEDRRQLAALRSTMFKI</sequence>
<keyword evidence="3" id="KW-1185">Reference proteome</keyword>
<feature type="compositionally biased region" description="Basic and acidic residues" evidence="1">
    <location>
        <begin position="235"/>
        <end position="245"/>
    </location>
</feature>
<gene>
    <name evidence="2" type="ORF">AX774_g1660</name>
</gene>
<evidence type="ECO:0000313" key="3">
    <source>
        <dbReference type="Proteomes" id="UP000188320"/>
    </source>
</evidence>
<dbReference type="PANTHER" id="PTHR28027">
    <property type="entry name" value="TRANSCRIPTIONAL REGULATOR MIT1"/>
    <property type="match status" value="1"/>
</dbReference>
<accession>A0A1R1PVA8</accession>
<proteinExistence type="predicted"/>
<feature type="region of interest" description="Disordered" evidence="1">
    <location>
        <begin position="222"/>
        <end position="245"/>
    </location>
</feature>
<dbReference type="GO" id="GO:0003677">
    <property type="term" value="F:DNA binding"/>
    <property type="evidence" value="ECO:0007669"/>
    <property type="project" value="TreeGrafter"/>
</dbReference>
<dbReference type="AlphaFoldDB" id="A0A1R1PVA8"/>
<evidence type="ECO:0000313" key="2">
    <source>
        <dbReference type="EMBL" id="OMH84812.1"/>
    </source>
</evidence>
<protein>
    <submittedName>
        <fullName evidence="2">cAMP-independent regulatory protein pac2</fullName>
    </submittedName>
</protein>
<reference evidence="3" key="1">
    <citation type="submission" date="2017-01" db="EMBL/GenBank/DDBJ databases">
        <authorList>
            <person name="Wang Y."/>
            <person name="White M."/>
            <person name="Kvist S."/>
            <person name="Moncalvo J.-M."/>
        </authorList>
    </citation>
    <scope>NUCLEOTIDE SEQUENCE [LARGE SCALE GENOMIC DNA]</scope>
    <source>
        <strain evidence="3">COL-18-3</strain>
    </source>
</reference>
<dbReference type="Pfam" id="PF09729">
    <property type="entry name" value="Gti1_Pac2"/>
    <property type="match status" value="1"/>
</dbReference>